<evidence type="ECO:0000313" key="1">
    <source>
        <dbReference type="EMBL" id="MFC6315939.1"/>
    </source>
</evidence>
<reference evidence="2" key="1">
    <citation type="journal article" date="2019" name="Int. J. Syst. Evol. Microbiol.">
        <title>The Global Catalogue of Microorganisms (GCM) 10K type strain sequencing project: providing services to taxonomists for standard genome sequencing and annotation.</title>
        <authorList>
            <consortium name="The Broad Institute Genomics Platform"/>
            <consortium name="The Broad Institute Genome Sequencing Center for Infectious Disease"/>
            <person name="Wu L."/>
            <person name="Ma J."/>
        </authorList>
    </citation>
    <scope>NUCLEOTIDE SEQUENCE [LARGE SCALE GENOMIC DNA]</scope>
    <source>
        <strain evidence="2">CCM 8897</strain>
    </source>
</reference>
<keyword evidence="2" id="KW-1185">Reference proteome</keyword>
<dbReference type="NCBIfam" id="NF033831">
    <property type="entry name" value="sce7725_fam"/>
    <property type="match status" value="1"/>
</dbReference>
<evidence type="ECO:0000313" key="2">
    <source>
        <dbReference type="Proteomes" id="UP001596310"/>
    </source>
</evidence>
<proteinExistence type="predicted"/>
<gene>
    <name evidence="1" type="ORF">ACFQHW_10235</name>
</gene>
<protein>
    <submittedName>
        <fullName evidence="1">Sce7725 family protein</fullName>
    </submittedName>
</protein>
<organism evidence="1 2">
    <name type="scientific">Lapidilactobacillus achengensis</name>
    <dbReference type="NCBI Taxonomy" id="2486000"/>
    <lineage>
        <taxon>Bacteria</taxon>
        <taxon>Bacillati</taxon>
        <taxon>Bacillota</taxon>
        <taxon>Bacilli</taxon>
        <taxon>Lactobacillales</taxon>
        <taxon>Lactobacillaceae</taxon>
        <taxon>Lapidilactobacillus</taxon>
    </lineage>
</organism>
<name>A0ABW1UPQ4_9LACO</name>
<sequence length="312" mass="34943">MRYFPYLRGRMYDLRGLKALVTNGELAPQIVPLIEPVRDSRELQQTVTALITAQHPFSVVANPQVSVYGLNSEKLYPLPDFSQLPFYYPSAILAPDFSHDFLQTSPGQRSLLIAPNYELLRAYAATNVFQQVSGILVPDEARLRRLAGTKALTLTDPMPFVGRVEDYASLPDAFFAPANWWQTIPERWGFGDYGISGSFYFDKGMPSRAIAIHLVYVTADGSLRVHHFVSDSNATMSGQKQKFFEALAKLAVWAPEHLRGLNQTPALSALLAYHTQQKFPGLGIVKQLSLMHHWQLMGRLLTSARHEVNPLG</sequence>
<comment type="caution">
    <text evidence="1">The sequence shown here is derived from an EMBL/GenBank/DDBJ whole genome shotgun (WGS) entry which is preliminary data.</text>
</comment>
<dbReference type="EMBL" id="JBHSSM010000022">
    <property type="protein sequence ID" value="MFC6315939.1"/>
    <property type="molecule type" value="Genomic_DNA"/>
</dbReference>
<dbReference type="InterPro" id="IPR047727">
    <property type="entry name" value="Sce7725-like"/>
</dbReference>
<dbReference type="Proteomes" id="UP001596310">
    <property type="component" value="Unassembled WGS sequence"/>
</dbReference>
<accession>A0ABW1UPQ4</accession>
<dbReference type="RefSeq" id="WP_164511157.1">
    <property type="nucleotide sequence ID" value="NZ_JBHSSM010000022.1"/>
</dbReference>